<keyword evidence="1" id="KW-0472">Membrane</keyword>
<keyword evidence="1" id="KW-1133">Transmembrane helix</keyword>
<reference evidence="2 3" key="1">
    <citation type="journal article" date="2015" name="Genome Announc.">
        <title>Genome Sequence of 'Candidatus Thioglobus singularis' Strain PS1, a Mixotroph from the SUP05 Clade of Marine Gammaproteobacteria.</title>
        <authorList>
            <person name="Marshall K.T."/>
            <person name="Morris R.M."/>
        </authorList>
    </citation>
    <scope>NUCLEOTIDE SEQUENCE [LARGE SCALE GENOMIC DNA]</scope>
    <source>
        <strain evidence="2 3">PS1</strain>
    </source>
</reference>
<keyword evidence="3" id="KW-1185">Reference proteome</keyword>
<evidence type="ECO:0000313" key="2">
    <source>
        <dbReference type="EMBL" id="ALE02636.1"/>
    </source>
</evidence>
<evidence type="ECO:0000313" key="3">
    <source>
        <dbReference type="Proteomes" id="UP000068905"/>
    </source>
</evidence>
<sequence>MLSGIDYYPKKKKQLKGKLFWVVLLFIILLGMWYYFQDLELSEGSSSSIIISRPIEDSEPVSLLKNQLGSVNQVDESISETTINNSESLDEVISNYEANTQN</sequence>
<dbReference type="Proteomes" id="UP000068905">
    <property type="component" value="Chromosome"/>
</dbReference>
<dbReference type="RefSeq" id="WP_020024521.1">
    <property type="nucleotide sequence ID" value="NZ_CP006911.1"/>
</dbReference>
<keyword evidence="1" id="KW-0812">Transmembrane</keyword>
<dbReference type="EMBL" id="CP006911">
    <property type="protein sequence ID" value="ALE02636.1"/>
    <property type="molecule type" value="Genomic_DNA"/>
</dbReference>
<gene>
    <name evidence="2" type="ORF">W908_02870</name>
</gene>
<accession>A0A0M5L0P5</accession>
<name>A0A0M5L0P5_9GAMM</name>
<evidence type="ECO:0000256" key="1">
    <source>
        <dbReference type="SAM" id="Phobius"/>
    </source>
</evidence>
<proteinExistence type="predicted"/>
<feature type="transmembrane region" description="Helical" evidence="1">
    <location>
        <begin position="19"/>
        <end position="36"/>
    </location>
</feature>
<dbReference type="KEGG" id="tsn:W908_02870"/>
<dbReference type="STRING" id="1125411.W908_02870"/>
<protein>
    <submittedName>
        <fullName evidence="2">Uncharacterized protein</fullName>
    </submittedName>
</protein>
<organism evidence="2 3">
    <name type="scientific">Candidatus Pseudothioglobus singularis PS1</name>
    <dbReference type="NCBI Taxonomy" id="1125411"/>
    <lineage>
        <taxon>Bacteria</taxon>
        <taxon>Pseudomonadati</taxon>
        <taxon>Pseudomonadota</taxon>
        <taxon>Gammaproteobacteria</taxon>
        <taxon>Candidatus Pseudothioglobaceae</taxon>
        <taxon>Candidatus Pseudothioglobus</taxon>
    </lineage>
</organism>
<dbReference type="AlphaFoldDB" id="A0A0M5L0P5"/>